<feature type="domain" description="Fumarylacetoacetase N-terminal" evidence="16">
    <location>
        <begin position="25"/>
        <end position="121"/>
    </location>
</feature>
<evidence type="ECO:0000256" key="3">
    <source>
        <dbReference type="ARBA" id="ARBA00004782"/>
    </source>
</evidence>
<gene>
    <name evidence="17" type="primary">fahA</name>
    <name evidence="17" type="ORF">HGP29_16355</name>
</gene>
<dbReference type="PANTHER" id="PTHR43069:SF2">
    <property type="entry name" value="FUMARYLACETOACETASE"/>
    <property type="match status" value="1"/>
</dbReference>
<evidence type="ECO:0000313" key="18">
    <source>
        <dbReference type="Proteomes" id="UP000585050"/>
    </source>
</evidence>
<dbReference type="Proteomes" id="UP000585050">
    <property type="component" value="Unassembled WGS sequence"/>
</dbReference>
<feature type="binding site" evidence="13">
    <location>
        <position position="352"/>
    </location>
    <ligand>
        <name>substrate</name>
    </ligand>
</feature>
<feature type="binding site" evidence="14">
    <location>
        <position position="129"/>
    </location>
    <ligand>
        <name>Ca(2+)</name>
        <dbReference type="ChEBI" id="CHEBI:29108"/>
    </ligand>
</feature>
<keyword evidence="18" id="KW-1185">Reference proteome</keyword>
<evidence type="ECO:0000256" key="10">
    <source>
        <dbReference type="ARBA" id="ARBA00022878"/>
    </source>
</evidence>
<feature type="binding site" evidence="13">
    <location>
        <position position="131"/>
    </location>
    <ligand>
        <name>substrate</name>
    </ligand>
</feature>
<evidence type="ECO:0000259" key="16">
    <source>
        <dbReference type="Pfam" id="PF09298"/>
    </source>
</evidence>
<dbReference type="EMBL" id="JABAIL010000005">
    <property type="protein sequence ID" value="NLR92792.1"/>
    <property type="molecule type" value="Genomic_DNA"/>
</dbReference>
<dbReference type="FunFam" id="3.90.850.10:FF:000004">
    <property type="entry name" value="Fumarylacetoacetase"/>
    <property type="match status" value="1"/>
</dbReference>
<feature type="binding site" evidence="14">
    <location>
        <position position="260"/>
    </location>
    <ligand>
        <name>Mg(2+)</name>
        <dbReference type="ChEBI" id="CHEBI:18420"/>
    </ligand>
</feature>
<evidence type="ECO:0000256" key="7">
    <source>
        <dbReference type="ARBA" id="ARBA00022801"/>
    </source>
</evidence>
<keyword evidence="6 14" id="KW-0479">Metal-binding</keyword>
<evidence type="ECO:0000256" key="14">
    <source>
        <dbReference type="PIRSR" id="PIRSR605959-3"/>
    </source>
</evidence>
<feature type="binding site" evidence="14">
    <location>
        <position position="236"/>
    </location>
    <ligand>
        <name>Mg(2+)</name>
        <dbReference type="ChEBI" id="CHEBI:18420"/>
    </ligand>
</feature>
<dbReference type="SUPFAM" id="SSF63433">
    <property type="entry name" value="Fumarylacetoacetate hydrolase, FAH, N-terminal domain"/>
    <property type="match status" value="1"/>
</dbReference>
<comment type="pathway">
    <text evidence="3">Amino-acid degradation; L-phenylalanine degradation; acetoacetate and fumarate from L-phenylalanine: step 6/6.</text>
</comment>
<dbReference type="InterPro" id="IPR036663">
    <property type="entry name" value="Fumarylacetoacetase_C_sf"/>
</dbReference>
<evidence type="ECO:0000256" key="12">
    <source>
        <dbReference type="PIRSR" id="PIRSR605959-1"/>
    </source>
</evidence>
<feature type="binding site" evidence="13">
    <location>
        <position position="247"/>
    </location>
    <ligand>
        <name>substrate</name>
    </ligand>
</feature>
<dbReference type="GO" id="GO:0006572">
    <property type="term" value="P:L-tyrosine catabolic process"/>
    <property type="evidence" value="ECO:0007669"/>
    <property type="project" value="UniProtKB-KW"/>
</dbReference>
<evidence type="ECO:0000256" key="2">
    <source>
        <dbReference type="ARBA" id="ARBA00001946"/>
    </source>
</evidence>
<feature type="active site" description="Proton acceptor" evidence="12">
    <location>
        <position position="136"/>
    </location>
</feature>
<dbReference type="GO" id="GO:1902000">
    <property type="term" value="P:homogentisate catabolic process"/>
    <property type="evidence" value="ECO:0007669"/>
    <property type="project" value="TreeGrafter"/>
</dbReference>
<comment type="similarity">
    <text evidence="4">Belongs to the FAH family.</text>
</comment>
<comment type="caution">
    <text evidence="17">The sequence shown here is derived from an EMBL/GenBank/DDBJ whole genome shotgun (WGS) entry which is preliminary data.</text>
</comment>
<name>A0A7X8XX09_9BACT</name>
<dbReference type="PANTHER" id="PTHR43069">
    <property type="entry name" value="FUMARYLACETOACETASE"/>
    <property type="match status" value="1"/>
</dbReference>
<feature type="domain" description="Fumarylacetoacetase-like C-terminal" evidence="15">
    <location>
        <begin position="128"/>
        <end position="371"/>
    </location>
</feature>
<dbReference type="Gene3D" id="2.30.30.230">
    <property type="entry name" value="Fumarylacetoacetase, N-terminal domain"/>
    <property type="match status" value="1"/>
</dbReference>
<reference evidence="17 18" key="1">
    <citation type="submission" date="2020-04" db="EMBL/GenBank/DDBJ databases">
        <title>Flammeovirga sp. SR4, a novel species isolated from seawater.</title>
        <authorList>
            <person name="Wang X."/>
        </authorList>
    </citation>
    <scope>NUCLEOTIDE SEQUENCE [LARGE SCALE GENOMIC DNA]</scope>
    <source>
        <strain evidence="17 18">SR4</strain>
    </source>
</reference>
<dbReference type="EC" id="3.7.1.2" evidence="5"/>
<keyword evidence="9 14" id="KW-0460">Magnesium</keyword>
<dbReference type="InterPro" id="IPR036462">
    <property type="entry name" value="Fumarylacetoacetase_N_sf"/>
</dbReference>
<feature type="binding site" evidence="14">
    <location>
        <position position="256"/>
    </location>
    <ligand>
        <name>Mg(2+)</name>
        <dbReference type="ChEBI" id="CHEBI:18420"/>
    </ligand>
</feature>
<feature type="binding site" evidence="14">
    <location>
        <position position="236"/>
    </location>
    <ligand>
        <name>Ca(2+)</name>
        <dbReference type="ChEBI" id="CHEBI:29108"/>
    </ligand>
</feature>
<dbReference type="AlphaFoldDB" id="A0A7X8XX09"/>
<feature type="binding site" evidence="13">
    <location>
        <position position="145"/>
    </location>
    <ligand>
        <name>substrate</name>
    </ligand>
</feature>
<dbReference type="Gene3D" id="3.90.850.10">
    <property type="entry name" value="Fumarylacetoacetase-like, C-terminal domain"/>
    <property type="match status" value="1"/>
</dbReference>
<organism evidence="17 18">
    <name type="scientific">Flammeovirga agarivorans</name>
    <dbReference type="NCBI Taxonomy" id="2726742"/>
    <lineage>
        <taxon>Bacteria</taxon>
        <taxon>Pseudomonadati</taxon>
        <taxon>Bacteroidota</taxon>
        <taxon>Cytophagia</taxon>
        <taxon>Cytophagales</taxon>
        <taxon>Flammeovirgaceae</taxon>
        <taxon>Flammeovirga</taxon>
    </lineage>
</organism>
<keyword evidence="8 14" id="KW-0106">Calcium</keyword>
<dbReference type="NCBIfam" id="TIGR01266">
    <property type="entry name" value="fum_ac_acetase"/>
    <property type="match status" value="1"/>
</dbReference>
<dbReference type="SUPFAM" id="SSF56529">
    <property type="entry name" value="FAH"/>
    <property type="match status" value="1"/>
</dbReference>
<proteinExistence type="inferred from homology"/>
<feature type="binding site" evidence="14">
    <location>
        <position position="204"/>
    </location>
    <ligand>
        <name>Ca(2+)</name>
        <dbReference type="ChEBI" id="CHEBI:29108"/>
    </ligand>
</feature>
<evidence type="ECO:0000259" key="15">
    <source>
        <dbReference type="Pfam" id="PF01557"/>
    </source>
</evidence>
<evidence type="ECO:0000256" key="11">
    <source>
        <dbReference type="ARBA" id="ARBA00023232"/>
    </source>
</evidence>
<evidence type="ECO:0000256" key="1">
    <source>
        <dbReference type="ARBA" id="ARBA00001913"/>
    </source>
</evidence>
<keyword evidence="11" id="KW-0585">Phenylalanine catabolism</keyword>
<comment type="cofactor">
    <cofactor evidence="1 14">
        <name>Ca(2+)</name>
        <dbReference type="ChEBI" id="CHEBI:29108"/>
    </cofactor>
</comment>
<accession>A0A7X8XX09</accession>
<dbReference type="GO" id="GO:0006559">
    <property type="term" value="P:L-phenylalanine catabolic process"/>
    <property type="evidence" value="ECO:0007669"/>
    <property type="project" value="UniProtKB-UniPathway"/>
</dbReference>
<dbReference type="InterPro" id="IPR015377">
    <property type="entry name" value="Fumarylacetoacetase_N"/>
</dbReference>
<evidence type="ECO:0000256" key="13">
    <source>
        <dbReference type="PIRSR" id="PIRSR605959-2"/>
    </source>
</evidence>
<feature type="binding site" evidence="14">
    <location>
        <position position="202"/>
    </location>
    <ligand>
        <name>Ca(2+)</name>
        <dbReference type="ChEBI" id="CHEBI:29108"/>
    </ligand>
</feature>
<dbReference type="InterPro" id="IPR011234">
    <property type="entry name" value="Fumarylacetoacetase-like_C"/>
</dbReference>
<protein>
    <recommendedName>
        <fullName evidence="5">fumarylacetoacetase</fullName>
        <ecNumber evidence="5">3.7.1.2</ecNumber>
    </recommendedName>
</protein>
<dbReference type="GO" id="GO:0046872">
    <property type="term" value="F:metal ion binding"/>
    <property type="evidence" value="ECO:0007669"/>
    <property type="project" value="UniProtKB-KW"/>
</dbReference>
<evidence type="ECO:0000256" key="6">
    <source>
        <dbReference type="ARBA" id="ARBA00022723"/>
    </source>
</evidence>
<dbReference type="GO" id="GO:0004334">
    <property type="term" value="F:fumarylacetoacetase activity"/>
    <property type="evidence" value="ECO:0007669"/>
    <property type="project" value="UniProtKB-EC"/>
</dbReference>
<dbReference type="InterPro" id="IPR005959">
    <property type="entry name" value="Fumarylacetoacetase"/>
</dbReference>
<evidence type="ECO:0000256" key="5">
    <source>
        <dbReference type="ARBA" id="ARBA00012094"/>
    </source>
</evidence>
<keyword evidence="7 17" id="KW-0378">Hydrolase</keyword>
<sequence length="419" mass="46492">MLDKTHNKNAKSWVAIPENSDFTLQNLPFGIFSTKDNPNRRAGVAIGHQIVDLEKITSHFQSIHEDLNTVFSSSTLNDFIALGKEVHTQVRHQLFDLLSEGNTSISEAVLVQQKDATLHLPIQIGDYTDFYSSKEHATNVGTMFRGKDNALMPNWTQMPIGYHGRSSSIVVSGTPIHRPKGQKMPPNAEQPVYGPSSRMDIELEMGFVIGKSTSLGDVVEAEKAEDYIFGMLLFNDWSARDIQKWEYVPLGPFLGKNFGSTVSPWIVTMDALEPFRIEGPSQDPTPLSYLQTTGARAFDIQLEVSMQPKGIAPKVIAQSNFKYLYWSMSQQLAHQTVNGCNINVGDMYASGTISGPTKDSFGSLLELTWNGTEPLTMSDGSERTFIEDYDTLILKGWCEKDGLRIGFGEAIGQILPSKE</sequence>
<dbReference type="UniPathway" id="UPA00139">
    <property type="reaction ID" value="UER00341"/>
</dbReference>
<evidence type="ECO:0000313" key="17">
    <source>
        <dbReference type="EMBL" id="NLR92792.1"/>
    </source>
</evidence>
<dbReference type="RefSeq" id="WP_168883510.1">
    <property type="nucleotide sequence ID" value="NZ_JABAIL010000005.1"/>
</dbReference>
<evidence type="ECO:0000256" key="9">
    <source>
        <dbReference type="ARBA" id="ARBA00022842"/>
    </source>
</evidence>
<keyword evidence="10" id="KW-0828">Tyrosine catabolism</keyword>
<comment type="cofactor">
    <cofactor evidence="2 14">
        <name>Mg(2+)</name>
        <dbReference type="ChEBI" id="CHEBI:18420"/>
    </cofactor>
</comment>
<evidence type="ECO:0000256" key="4">
    <source>
        <dbReference type="ARBA" id="ARBA00010211"/>
    </source>
</evidence>
<dbReference type="Pfam" id="PF09298">
    <property type="entry name" value="FAA_hydrolase_N"/>
    <property type="match status" value="1"/>
</dbReference>
<feature type="binding site" evidence="13">
    <location>
        <position position="243"/>
    </location>
    <ligand>
        <name>substrate</name>
    </ligand>
</feature>
<evidence type="ECO:0000256" key="8">
    <source>
        <dbReference type="ARBA" id="ARBA00022837"/>
    </source>
</evidence>
<dbReference type="Pfam" id="PF01557">
    <property type="entry name" value="FAA_hydrolase"/>
    <property type="match status" value="1"/>
</dbReference>